<feature type="region of interest" description="Disordered" evidence="1">
    <location>
        <begin position="99"/>
        <end position="120"/>
    </location>
</feature>
<gene>
    <name evidence="2" type="ORF">GCM10010185_30330</name>
</gene>
<evidence type="ECO:0008006" key="4">
    <source>
        <dbReference type="Google" id="ProtNLM"/>
    </source>
</evidence>
<reference evidence="2" key="2">
    <citation type="submission" date="2020-09" db="EMBL/GenBank/DDBJ databases">
        <authorList>
            <person name="Sun Q."/>
            <person name="Ohkuma M."/>
        </authorList>
    </citation>
    <scope>NUCLEOTIDE SEQUENCE</scope>
    <source>
        <strain evidence="2">JCM 3313</strain>
    </source>
</reference>
<dbReference type="EMBL" id="BMRG01000004">
    <property type="protein sequence ID" value="GGP55688.1"/>
    <property type="molecule type" value="Genomic_DNA"/>
</dbReference>
<evidence type="ECO:0000256" key="1">
    <source>
        <dbReference type="SAM" id="MobiDB-lite"/>
    </source>
</evidence>
<comment type="caution">
    <text evidence="2">The sequence shown here is derived from an EMBL/GenBank/DDBJ whole genome shotgun (WGS) entry which is preliminary data.</text>
</comment>
<protein>
    <recommendedName>
        <fullName evidence="4">Excreted virulence factor EspC (Type VII ESX diderm)</fullName>
    </recommendedName>
</protein>
<dbReference type="RefSeq" id="WP_189223840.1">
    <property type="nucleotide sequence ID" value="NZ_BMRG01000004.1"/>
</dbReference>
<evidence type="ECO:0000313" key="3">
    <source>
        <dbReference type="Proteomes" id="UP000639606"/>
    </source>
</evidence>
<accession>A0A918ALD9</accession>
<reference evidence="2" key="1">
    <citation type="journal article" date="2014" name="Int. J. Syst. Evol. Microbiol.">
        <title>Complete genome sequence of Corynebacterium casei LMG S-19264T (=DSM 44701T), isolated from a smear-ripened cheese.</title>
        <authorList>
            <consortium name="US DOE Joint Genome Institute (JGI-PGF)"/>
            <person name="Walter F."/>
            <person name="Albersmeier A."/>
            <person name="Kalinowski J."/>
            <person name="Ruckert C."/>
        </authorList>
    </citation>
    <scope>NUCLEOTIDE SEQUENCE</scope>
    <source>
        <strain evidence="2">JCM 3313</strain>
    </source>
</reference>
<proteinExistence type="predicted"/>
<keyword evidence="3" id="KW-1185">Reference proteome</keyword>
<sequence>MSAEQGYHVELDLVDARISALTRLGGLTGDLVARVRELAERQPMLGTAPPAVELAGRLRAAAGQSGLAGVLGAAERELEAFLRTLAEVRATYAERESDTGAAVRAIGEPGTARSSTGGAW</sequence>
<evidence type="ECO:0000313" key="2">
    <source>
        <dbReference type="EMBL" id="GGP55688.1"/>
    </source>
</evidence>
<dbReference type="Proteomes" id="UP000639606">
    <property type="component" value="Unassembled WGS sequence"/>
</dbReference>
<dbReference type="AlphaFoldDB" id="A0A918ALD9"/>
<name>A0A918ALD9_9PSEU</name>
<organism evidence="2 3">
    <name type="scientific">Saccharothrix coeruleofusca</name>
    <dbReference type="NCBI Taxonomy" id="33919"/>
    <lineage>
        <taxon>Bacteria</taxon>
        <taxon>Bacillati</taxon>
        <taxon>Actinomycetota</taxon>
        <taxon>Actinomycetes</taxon>
        <taxon>Pseudonocardiales</taxon>
        <taxon>Pseudonocardiaceae</taxon>
        <taxon>Saccharothrix</taxon>
    </lineage>
</organism>